<protein>
    <submittedName>
        <fullName evidence="1">Uncharacterized protein</fullName>
    </submittedName>
</protein>
<comment type="caution">
    <text evidence="1">The sequence shown here is derived from an EMBL/GenBank/DDBJ whole genome shotgun (WGS) entry which is preliminary data.</text>
</comment>
<accession>A0A0V1F749</accession>
<keyword evidence="2" id="KW-1185">Reference proteome</keyword>
<proteinExistence type="predicted"/>
<gene>
    <name evidence="1" type="ORF">T4D_4806</name>
</gene>
<name>A0A0V1F749_TRIPS</name>
<evidence type="ECO:0000313" key="1">
    <source>
        <dbReference type="EMBL" id="KRY81990.1"/>
    </source>
</evidence>
<sequence>MQTSWTVLDKGRRFVCCFLGSSFRFIEFLQFACPGSAKRHVLDDRMSLRNRPVTGQSYCGQLPTIECMHTWVSSSSSSSSSSSKPIICPMTTNRLVKLLRNNPTIATPALATNLQISVTDGSDVRKDAWIFWGTWLLRKVCRGLPLLVVCL</sequence>
<evidence type="ECO:0000313" key="2">
    <source>
        <dbReference type="Proteomes" id="UP000054995"/>
    </source>
</evidence>
<dbReference type="AlphaFoldDB" id="A0A0V1F749"/>
<organism evidence="1 2">
    <name type="scientific">Trichinella pseudospiralis</name>
    <name type="common">Parasitic roundworm</name>
    <dbReference type="NCBI Taxonomy" id="6337"/>
    <lineage>
        <taxon>Eukaryota</taxon>
        <taxon>Metazoa</taxon>
        <taxon>Ecdysozoa</taxon>
        <taxon>Nematoda</taxon>
        <taxon>Enoplea</taxon>
        <taxon>Dorylaimia</taxon>
        <taxon>Trichinellida</taxon>
        <taxon>Trichinellidae</taxon>
        <taxon>Trichinella</taxon>
    </lineage>
</organism>
<dbReference type="Proteomes" id="UP000054995">
    <property type="component" value="Unassembled WGS sequence"/>
</dbReference>
<dbReference type="EMBL" id="JYDT01000193">
    <property type="protein sequence ID" value="KRY81990.1"/>
    <property type="molecule type" value="Genomic_DNA"/>
</dbReference>
<reference evidence="1 2" key="1">
    <citation type="submission" date="2015-01" db="EMBL/GenBank/DDBJ databases">
        <title>Evolution of Trichinella species and genotypes.</title>
        <authorList>
            <person name="Korhonen P.K."/>
            <person name="Edoardo P."/>
            <person name="Giuseppe L.R."/>
            <person name="Gasser R.B."/>
        </authorList>
    </citation>
    <scope>NUCLEOTIDE SEQUENCE [LARGE SCALE GENOMIC DNA]</scope>
    <source>
        <strain evidence="1">ISS470</strain>
    </source>
</reference>